<accession>A0A0S7YF93</accession>
<sequence>MAKKDKKKKKEKKEKGREVLADIQFTKKSNVLFGIGLLVVILGFILLATGSIVLAPILLVVGYIVFFPLGILVK</sequence>
<feature type="transmembrane region" description="Helical" evidence="1">
    <location>
        <begin position="31"/>
        <end position="48"/>
    </location>
</feature>
<gene>
    <name evidence="2" type="ORF">AMJ52_03790</name>
</gene>
<protein>
    <recommendedName>
        <fullName evidence="4">DUF3098 domain-containing protein</fullName>
    </recommendedName>
</protein>
<dbReference type="Proteomes" id="UP000051012">
    <property type="component" value="Unassembled WGS sequence"/>
</dbReference>
<keyword evidence="1" id="KW-1133">Transmembrane helix</keyword>
<evidence type="ECO:0000313" key="2">
    <source>
        <dbReference type="EMBL" id="KPJ73437.1"/>
    </source>
</evidence>
<dbReference type="AlphaFoldDB" id="A0A0S7YF93"/>
<reference evidence="2 3" key="1">
    <citation type="journal article" date="2015" name="Microbiome">
        <title>Genomic resolution of linkages in carbon, nitrogen, and sulfur cycling among widespread estuary sediment bacteria.</title>
        <authorList>
            <person name="Baker B.J."/>
            <person name="Lazar C.S."/>
            <person name="Teske A.P."/>
            <person name="Dick G.J."/>
        </authorList>
    </citation>
    <scope>NUCLEOTIDE SEQUENCE [LARGE SCALE GENOMIC DNA]</scope>
    <source>
        <strain evidence="2">DG_78</strain>
    </source>
</reference>
<name>A0A0S7YF93_UNCT6</name>
<proteinExistence type="predicted"/>
<evidence type="ECO:0008006" key="4">
    <source>
        <dbReference type="Google" id="ProtNLM"/>
    </source>
</evidence>
<dbReference type="EMBL" id="LJNI01000034">
    <property type="protein sequence ID" value="KPJ73437.1"/>
    <property type="molecule type" value="Genomic_DNA"/>
</dbReference>
<keyword evidence="1" id="KW-0472">Membrane</keyword>
<evidence type="ECO:0000313" key="3">
    <source>
        <dbReference type="Proteomes" id="UP000051012"/>
    </source>
</evidence>
<organism evidence="2 3">
    <name type="scientific">candidate division TA06 bacterium DG_78</name>
    <dbReference type="NCBI Taxonomy" id="1703772"/>
    <lineage>
        <taxon>Bacteria</taxon>
        <taxon>Bacteria division TA06</taxon>
    </lineage>
</organism>
<feature type="transmembrane region" description="Helical" evidence="1">
    <location>
        <begin position="54"/>
        <end position="73"/>
    </location>
</feature>
<evidence type="ECO:0000256" key="1">
    <source>
        <dbReference type="SAM" id="Phobius"/>
    </source>
</evidence>
<keyword evidence="1" id="KW-0812">Transmembrane</keyword>
<comment type="caution">
    <text evidence="2">The sequence shown here is derived from an EMBL/GenBank/DDBJ whole genome shotgun (WGS) entry which is preliminary data.</text>
</comment>